<dbReference type="InterPro" id="IPR032675">
    <property type="entry name" value="LRR_dom_sf"/>
</dbReference>
<evidence type="ECO:0008006" key="3">
    <source>
        <dbReference type="Google" id="ProtNLM"/>
    </source>
</evidence>
<organism evidence="1 2">
    <name type="scientific">Exidia glandulosa HHB12029</name>
    <dbReference type="NCBI Taxonomy" id="1314781"/>
    <lineage>
        <taxon>Eukaryota</taxon>
        <taxon>Fungi</taxon>
        <taxon>Dikarya</taxon>
        <taxon>Basidiomycota</taxon>
        <taxon>Agaricomycotina</taxon>
        <taxon>Agaricomycetes</taxon>
        <taxon>Auriculariales</taxon>
        <taxon>Exidiaceae</taxon>
        <taxon>Exidia</taxon>
    </lineage>
</organism>
<evidence type="ECO:0000313" key="2">
    <source>
        <dbReference type="Proteomes" id="UP000077266"/>
    </source>
</evidence>
<evidence type="ECO:0000313" key="1">
    <source>
        <dbReference type="EMBL" id="KZV86681.1"/>
    </source>
</evidence>
<reference evidence="1 2" key="1">
    <citation type="journal article" date="2016" name="Mol. Biol. Evol.">
        <title>Comparative Genomics of Early-Diverging Mushroom-Forming Fungi Provides Insights into the Origins of Lignocellulose Decay Capabilities.</title>
        <authorList>
            <person name="Nagy L.G."/>
            <person name="Riley R."/>
            <person name="Tritt A."/>
            <person name="Adam C."/>
            <person name="Daum C."/>
            <person name="Floudas D."/>
            <person name="Sun H."/>
            <person name="Yadav J.S."/>
            <person name="Pangilinan J."/>
            <person name="Larsson K.H."/>
            <person name="Matsuura K."/>
            <person name="Barry K."/>
            <person name="Labutti K."/>
            <person name="Kuo R."/>
            <person name="Ohm R.A."/>
            <person name="Bhattacharya S.S."/>
            <person name="Shirouzu T."/>
            <person name="Yoshinaga Y."/>
            <person name="Martin F.M."/>
            <person name="Grigoriev I.V."/>
            <person name="Hibbett D.S."/>
        </authorList>
    </citation>
    <scope>NUCLEOTIDE SEQUENCE [LARGE SCALE GENOMIC DNA]</scope>
    <source>
        <strain evidence="1 2">HHB12029</strain>
    </source>
</reference>
<sequence length="505" mass="54298">MASSITVPRTVYAALAATHEELAAFANLASSSASSTADQNEKATLLELYDAAAATVDALSTVEILSAIPSRERVCRFATAPADVLAEIFKTSFGADILCQSPSGCTLSIAFAAAAVNRHWRSVALTTPSIWSKAEINFLFLDGATDYIDCILARCKACPLDLDLVNAPTAESHPTLPSATLVPLLASCRRLEVQIRYTTQQNFNFDRSILSISQAEFPVLESIVLQSSAGLTLRIPTGALLFTSAPKLRHLASDTLPLAAIDLSTLHGVSSFATNVVLTAEHCRDISANLPLTALSIGAVLDTSPSTLVAFPHLESLCCTRATGISCIGSRANVPRLHTLDMLCHRDILPPLEALFSPGWTTLRELTIRSEKQRVMRTTPPATLVPLLASCPNLRFLRMANLTDGDMIQFCAAWQEGDNIGFLPNLETLEYTQCSFGVSATNALVRFLGLRSAHPAGRIPHLVVSQKGALRSGTELFPQWMTPRLRQLVGEVVVDTATAVRTFVL</sequence>
<dbReference type="SUPFAM" id="SSF52047">
    <property type="entry name" value="RNI-like"/>
    <property type="match status" value="1"/>
</dbReference>
<dbReference type="EMBL" id="KV426148">
    <property type="protein sequence ID" value="KZV86681.1"/>
    <property type="molecule type" value="Genomic_DNA"/>
</dbReference>
<gene>
    <name evidence="1" type="ORF">EXIGLDRAFT_724509</name>
</gene>
<dbReference type="OrthoDB" id="3365698at2759"/>
<dbReference type="AlphaFoldDB" id="A0A165EDI4"/>
<dbReference type="Proteomes" id="UP000077266">
    <property type="component" value="Unassembled WGS sequence"/>
</dbReference>
<dbReference type="STRING" id="1314781.A0A165EDI4"/>
<accession>A0A165EDI4</accession>
<protein>
    <recommendedName>
        <fullName evidence="3">F-box domain-containing protein</fullName>
    </recommendedName>
</protein>
<proteinExistence type="predicted"/>
<name>A0A165EDI4_EXIGL</name>
<keyword evidence="2" id="KW-1185">Reference proteome</keyword>
<dbReference type="InParanoid" id="A0A165EDI4"/>
<dbReference type="Gene3D" id="3.80.10.10">
    <property type="entry name" value="Ribonuclease Inhibitor"/>
    <property type="match status" value="1"/>
</dbReference>